<accession>R0HY53</accession>
<dbReference type="SUPFAM" id="SSF144091">
    <property type="entry name" value="Rhomboid-like"/>
    <property type="match status" value="1"/>
</dbReference>
<dbReference type="EMBL" id="KB870806">
    <property type="protein sequence ID" value="EOA34814.1"/>
    <property type="molecule type" value="Genomic_DNA"/>
</dbReference>
<evidence type="ECO:0000256" key="2">
    <source>
        <dbReference type="ARBA" id="ARBA00009045"/>
    </source>
</evidence>
<dbReference type="Pfam" id="PF01694">
    <property type="entry name" value="Rhomboid"/>
    <property type="match status" value="1"/>
</dbReference>
<evidence type="ECO:0000259" key="7">
    <source>
        <dbReference type="Pfam" id="PF01694"/>
    </source>
</evidence>
<dbReference type="STRING" id="81985.R0HY53"/>
<evidence type="ECO:0000256" key="3">
    <source>
        <dbReference type="ARBA" id="ARBA00022692"/>
    </source>
</evidence>
<gene>
    <name evidence="8" type="ORF">CARUB_v10022392mg</name>
</gene>
<organism evidence="8 9">
    <name type="scientific">Capsella rubella</name>
    <dbReference type="NCBI Taxonomy" id="81985"/>
    <lineage>
        <taxon>Eukaryota</taxon>
        <taxon>Viridiplantae</taxon>
        <taxon>Streptophyta</taxon>
        <taxon>Embryophyta</taxon>
        <taxon>Tracheophyta</taxon>
        <taxon>Spermatophyta</taxon>
        <taxon>Magnoliopsida</taxon>
        <taxon>eudicotyledons</taxon>
        <taxon>Gunneridae</taxon>
        <taxon>Pentapetalae</taxon>
        <taxon>rosids</taxon>
        <taxon>malvids</taxon>
        <taxon>Brassicales</taxon>
        <taxon>Brassicaceae</taxon>
        <taxon>Camelineae</taxon>
        <taxon>Capsella</taxon>
    </lineage>
</organism>
<dbReference type="PANTHER" id="PTHR43731">
    <property type="entry name" value="RHOMBOID PROTEASE"/>
    <property type="match status" value="1"/>
</dbReference>
<keyword evidence="9" id="KW-1185">Reference proteome</keyword>
<dbReference type="GO" id="GO:0004252">
    <property type="term" value="F:serine-type endopeptidase activity"/>
    <property type="evidence" value="ECO:0007669"/>
    <property type="project" value="InterPro"/>
</dbReference>
<comment type="subcellular location">
    <subcellularLocation>
        <location evidence="1">Membrane</location>
        <topology evidence="1">Multi-pass membrane protein</topology>
    </subcellularLocation>
</comment>
<keyword evidence="5 6" id="KW-0472">Membrane</keyword>
<evidence type="ECO:0000256" key="1">
    <source>
        <dbReference type="ARBA" id="ARBA00004141"/>
    </source>
</evidence>
<keyword evidence="3 6" id="KW-0812">Transmembrane</keyword>
<evidence type="ECO:0000313" key="8">
    <source>
        <dbReference type="EMBL" id="EOA34814.1"/>
    </source>
</evidence>
<dbReference type="eggNOG" id="KOG2980">
    <property type="taxonomic scope" value="Eukaryota"/>
</dbReference>
<dbReference type="Gene3D" id="1.20.1540.10">
    <property type="entry name" value="Rhomboid-like"/>
    <property type="match status" value="1"/>
</dbReference>
<dbReference type="GO" id="GO:0016020">
    <property type="term" value="C:membrane"/>
    <property type="evidence" value="ECO:0007669"/>
    <property type="project" value="UniProtKB-SubCell"/>
</dbReference>
<feature type="transmembrane region" description="Helical" evidence="6">
    <location>
        <begin position="205"/>
        <end position="228"/>
    </location>
</feature>
<protein>
    <recommendedName>
        <fullName evidence="7">Peptidase S54 rhomboid domain-containing protein</fullName>
    </recommendedName>
</protein>
<evidence type="ECO:0000313" key="9">
    <source>
        <dbReference type="Proteomes" id="UP000029121"/>
    </source>
</evidence>
<sequence length="311" mass="34411">MHAIFSRSRRVVIVGSSSQLTKLVKKQPTQSRHFLTHLLSSSLSSSSSVTRRFVPCLSRSEKVHGFFASTFGNTNLKLKLGNVMESRVGFFSSELPRVGLESKGFTGFQKRGWKSWINGANGVVLGLIVANAAVFTLWRVLGKDIQWRMWLSKHFVLSTYGFTSGRIHTLITSGFSHIGTSDLSLNMIILYYFGTRIARTLGPLYLLKLYVAGALGSSVVFLSGQAILATLQGSNGSVFAITLLDMCIYPRVTTYFRLLLRVPVLTGIFFLGLDMFKMLEGKRNNVSSSSGQMGGVVVAAMAWRRIRKGRF</sequence>
<name>R0HY53_9BRAS</name>
<proteinExistence type="inferred from homology"/>
<dbReference type="InterPro" id="IPR050925">
    <property type="entry name" value="Rhomboid_protease_S54"/>
</dbReference>
<dbReference type="AlphaFoldDB" id="R0HY53"/>
<feature type="transmembrane region" description="Helical" evidence="6">
    <location>
        <begin position="259"/>
        <end position="279"/>
    </location>
</feature>
<dbReference type="Proteomes" id="UP000029121">
    <property type="component" value="Unassembled WGS sequence"/>
</dbReference>
<evidence type="ECO:0000256" key="6">
    <source>
        <dbReference type="SAM" id="Phobius"/>
    </source>
</evidence>
<evidence type="ECO:0000256" key="4">
    <source>
        <dbReference type="ARBA" id="ARBA00022989"/>
    </source>
</evidence>
<evidence type="ECO:0000256" key="5">
    <source>
        <dbReference type="ARBA" id="ARBA00023136"/>
    </source>
</evidence>
<dbReference type="InterPro" id="IPR035952">
    <property type="entry name" value="Rhomboid-like_sf"/>
</dbReference>
<dbReference type="InterPro" id="IPR022764">
    <property type="entry name" value="Peptidase_S54_rhomboid_dom"/>
</dbReference>
<dbReference type="PANTHER" id="PTHR43731:SF33">
    <property type="entry name" value="RHOMBOID-LIKE PROTEIN 16, CHLOROPLASTIC-RELATED"/>
    <property type="match status" value="1"/>
</dbReference>
<feature type="transmembrane region" description="Helical" evidence="6">
    <location>
        <begin position="120"/>
        <end position="141"/>
    </location>
</feature>
<feature type="transmembrane region" description="Helical" evidence="6">
    <location>
        <begin position="174"/>
        <end position="193"/>
    </location>
</feature>
<comment type="similarity">
    <text evidence="2">Belongs to the peptidase S54 family.</text>
</comment>
<reference evidence="9" key="1">
    <citation type="journal article" date="2013" name="Nat. Genet.">
        <title>The Capsella rubella genome and the genomic consequences of rapid mating system evolution.</title>
        <authorList>
            <person name="Slotte T."/>
            <person name="Hazzouri K.M."/>
            <person name="Agren J.A."/>
            <person name="Koenig D."/>
            <person name="Maumus F."/>
            <person name="Guo Y.L."/>
            <person name="Steige K."/>
            <person name="Platts A.E."/>
            <person name="Escobar J.S."/>
            <person name="Newman L.K."/>
            <person name="Wang W."/>
            <person name="Mandakova T."/>
            <person name="Vello E."/>
            <person name="Smith L.M."/>
            <person name="Henz S.R."/>
            <person name="Steffen J."/>
            <person name="Takuno S."/>
            <person name="Brandvain Y."/>
            <person name="Coop G."/>
            <person name="Andolfatto P."/>
            <person name="Hu T.T."/>
            <person name="Blanchette M."/>
            <person name="Clark R.M."/>
            <person name="Quesneville H."/>
            <person name="Nordborg M."/>
            <person name="Gaut B.S."/>
            <person name="Lysak M.A."/>
            <person name="Jenkins J."/>
            <person name="Grimwood J."/>
            <person name="Chapman J."/>
            <person name="Prochnik S."/>
            <person name="Shu S."/>
            <person name="Rokhsar D."/>
            <person name="Schmutz J."/>
            <person name="Weigel D."/>
            <person name="Wright S.I."/>
        </authorList>
    </citation>
    <scope>NUCLEOTIDE SEQUENCE [LARGE SCALE GENOMIC DNA]</scope>
    <source>
        <strain evidence="9">cv. Monte Gargano</strain>
    </source>
</reference>
<feature type="domain" description="Peptidase S54 rhomboid" evidence="7">
    <location>
        <begin position="165"/>
        <end position="303"/>
    </location>
</feature>
<keyword evidence="4 6" id="KW-1133">Transmembrane helix</keyword>